<sequence>MAAPQSDVNLNLKLGGARSKDAVDRWQRANALEFTPNAEDLEFLRKAIHIEDVEELKAHVVQLRNRAIKVFPYPCIFKYSFAATRVTKIGGYKKTLQLAKERGGALMLDIGCCFGADVRMAVLDGFPPTQIVASDLHAEFWDLGHELFRDDKETMPVTFLAGDVFDPSFLSALPVGSSASTTPLSELTSLTPLHGRLSSIHASLFFHLFTRVQQEQLAAHLASLLLQEKGSVLFGHQIAAEEEGLGQHVGKWSHNVQSWTALWETALAGVGWKGGVGVQAKLTQGSEWVTKLGFGTHMLWWTVELL</sequence>
<dbReference type="InterPro" id="IPR029063">
    <property type="entry name" value="SAM-dependent_MTases_sf"/>
</dbReference>
<name>A0A167JI59_CALVF</name>
<keyword evidence="2" id="KW-0808">Transferase</keyword>
<gene>
    <name evidence="5" type="ORF">CALVIDRAFT_539784</name>
</gene>
<keyword evidence="6" id="KW-1185">Reference proteome</keyword>
<comment type="similarity">
    <text evidence="4">Belongs to the class I-like SAM-binding methyltransferase superfamily.</text>
</comment>
<dbReference type="OrthoDB" id="2094832at2759"/>
<evidence type="ECO:0000256" key="2">
    <source>
        <dbReference type="ARBA" id="ARBA00022679"/>
    </source>
</evidence>
<proteinExistence type="inferred from homology"/>
<evidence type="ECO:0000313" key="6">
    <source>
        <dbReference type="Proteomes" id="UP000076738"/>
    </source>
</evidence>
<keyword evidence="3" id="KW-0949">S-adenosyl-L-methionine</keyword>
<dbReference type="STRING" id="1330018.A0A167JI59"/>
<evidence type="ECO:0008006" key="7">
    <source>
        <dbReference type="Google" id="ProtNLM"/>
    </source>
</evidence>
<dbReference type="Gene3D" id="3.40.50.150">
    <property type="entry name" value="Vaccinia Virus protein VP39"/>
    <property type="match status" value="1"/>
</dbReference>
<evidence type="ECO:0000313" key="5">
    <source>
        <dbReference type="EMBL" id="KZO93616.1"/>
    </source>
</evidence>
<dbReference type="InterPro" id="IPR051654">
    <property type="entry name" value="Meroterpenoid_MTases"/>
</dbReference>
<evidence type="ECO:0000256" key="1">
    <source>
        <dbReference type="ARBA" id="ARBA00005179"/>
    </source>
</evidence>
<comment type="pathway">
    <text evidence="1">Secondary metabolite biosynthesis.</text>
</comment>
<evidence type="ECO:0000256" key="4">
    <source>
        <dbReference type="ARBA" id="ARBA00038314"/>
    </source>
</evidence>
<dbReference type="GO" id="GO:0016740">
    <property type="term" value="F:transferase activity"/>
    <property type="evidence" value="ECO:0007669"/>
    <property type="project" value="UniProtKB-KW"/>
</dbReference>
<organism evidence="5 6">
    <name type="scientific">Calocera viscosa (strain TUFC12733)</name>
    <dbReference type="NCBI Taxonomy" id="1330018"/>
    <lineage>
        <taxon>Eukaryota</taxon>
        <taxon>Fungi</taxon>
        <taxon>Dikarya</taxon>
        <taxon>Basidiomycota</taxon>
        <taxon>Agaricomycotina</taxon>
        <taxon>Dacrymycetes</taxon>
        <taxon>Dacrymycetales</taxon>
        <taxon>Dacrymycetaceae</taxon>
        <taxon>Calocera</taxon>
    </lineage>
</organism>
<dbReference type="EMBL" id="KV417300">
    <property type="protein sequence ID" value="KZO93616.1"/>
    <property type="molecule type" value="Genomic_DNA"/>
</dbReference>
<dbReference type="AlphaFoldDB" id="A0A167JI59"/>
<protein>
    <recommendedName>
        <fullName evidence="7">Methyltransferase domain-containing protein</fullName>
    </recommendedName>
</protein>
<dbReference type="PANTHER" id="PTHR35897">
    <property type="entry name" value="METHYLTRANSFERASE AUSD"/>
    <property type="match status" value="1"/>
</dbReference>
<dbReference type="SUPFAM" id="SSF53335">
    <property type="entry name" value="S-adenosyl-L-methionine-dependent methyltransferases"/>
    <property type="match status" value="1"/>
</dbReference>
<reference evidence="5 6" key="1">
    <citation type="journal article" date="2016" name="Mol. Biol. Evol.">
        <title>Comparative Genomics of Early-Diverging Mushroom-Forming Fungi Provides Insights into the Origins of Lignocellulose Decay Capabilities.</title>
        <authorList>
            <person name="Nagy L.G."/>
            <person name="Riley R."/>
            <person name="Tritt A."/>
            <person name="Adam C."/>
            <person name="Daum C."/>
            <person name="Floudas D."/>
            <person name="Sun H."/>
            <person name="Yadav J.S."/>
            <person name="Pangilinan J."/>
            <person name="Larsson K.H."/>
            <person name="Matsuura K."/>
            <person name="Barry K."/>
            <person name="Labutti K."/>
            <person name="Kuo R."/>
            <person name="Ohm R.A."/>
            <person name="Bhattacharya S.S."/>
            <person name="Shirouzu T."/>
            <person name="Yoshinaga Y."/>
            <person name="Martin F.M."/>
            <person name="Grigoriev I.V."/>
            <person name="Hibbett D.S."/>
        </authorList>
    </citation>
    <scope>NUCLEOTIDE SEQUENCE [LARGE SCALE GENOMIC DNA]</scope>
    <source>
        <strain evidence="5 6">TUFC12733</strain>
    </source>
</reference>
<evidence type="ECO:0000256" key="3">
    <source>
        <dbReference type="ARBA" id="ARBA00022691"/>
    </source>
</evidence>
<dbReference type="Proteomes" id="UP000076738">
    <property type="component" value="Unassembled WGS sequence"/>
</dbReference>
<dbReference type="PANTHER" id="PTHR35897:SF1">
    <property type="entry name" value="METHYLTRANSFERASE AUSD"/>
    <property type="match status" value="1"/>
</dbReference>
<accession>A0A167JI59</accession>